<dbReference type="RefSeq" id="WP_269905893.1">
    <property type="nucleotide sequence ID" value="NZ_JAPFQA010000005.1"/>
</dbReference>
<evidence type="ECO:0000259" key="1">
    <source>
        <dbReference type="Pfam" id="PF20056"/>
    </source>
</evidence>
<evidence type="ECO:0000313" key="3">
    <source>
        <dbReference type="Proteomes" id="UP001152178"/>
    </source>
</evidence>
<comment type="caution">
    <text evidence="2">The sequence shown here is derived from an EMBL/GenBank/DDBJ whole genome shotgun (WGS) entry which is preliminary data.</text>
</comment>
<dbReference type="Pfam" id="PF20056">
    <property type="entry name" value="DUF6455"/>
    <property type="match status" value="1"/>
</dbReference>
<gene>
    <name evidence="2" type="ORF">OOJ09_14655</name>
</gene>
<evidence type="ECO:0000313" key="2">
    <source>
        <dbReference type="EMBL" id="MCZ8545429.1"/>
    </source>
</evidence>
<dbReference type="InterPro" id="IPR045601">
    <property type="entry name" value="DUF6455"/>
</dbReference>
<accession>A0ABT4QV01</accession>
<dbReference type="Proteomes" id="UP001152178">
    <property type="component" value="Unassembled WGS sequence"/>
</dbReference>
<protein>
    <submittedName>
        <fullName evidence="2">DUF6455 family protein</fullName>
    </submittedName>
</protein>
<keyword evidence="3" id="KW-1185">Reference proteome</keyword>
<organism evidence="2 3">
    <name type="scientific">Mesorhizobium qingshengii</name>
    <dbReference type="NCBI Taxonomy" id="1165689"/>
    <lineage>
        <taxon>Bacteria</taxon>
        <taxon>Pseudomonadati</taxon>
        <taxon>Pseudomonadota</taxon>
        <taxon>Alphaproteobacteria</taxon>
        <taxon>Hyphomicrobiales</taxon>
        <taxon>Phyllobacteriaceae</taxon>
        <taxon>Mesorhizobium</taxon>
    </lineage>
</organism>
<feature type="domain" description="DUF6455" evidence="1">
    <location>
        <begin position="32"/>
        <end position="106"/>
    </location>
</feature>
<dbReference type="EMBL" id="JAPFQA010000005">
    <property type="protein sequence ID" value="MCZ8545429.1"/>
    <property type="molecule type" value="Genomic_DNA"/>
</dbReference>
<sequence length="111" mass="12471">MTEINVVGGQLGNDASLAGVIDMSLLDYLISVDARTALMDRMMRKLGVDKQLKMVPDHIAVTNRAVDRCRSCGHQDECSIWLDEHQQADSPPDYCRNRDLIARLQHTPGHR</sequence>
<proteinExistence type="predicted"/>
<name>A0ABT4QV01_9HYPH</name>
<reference evidence="2" key="1">
    <citation type="submission" date="2022-11" db="EMBL/GenBank/DDBJ databases">
        <authorList>
            <person name="Coimbra C."/>
        </authorList>
    </citation>
    <scope>NUCLEOTIDE SEQUENCE</scope>
    <source>
        <strain evidence="2">Jales19</strain>
    </source>
</reference>